<reference evidence="3 4" key="1">
    <citation type="submission" date="2015-01" db="EMBL/GenBank/DDBJ databases">
        <title>The Genome Sequence of Ochroconis gallopava CBS43764.</title>
        <authorList>
            <consortium name="The Broad Institute Genomics Platform"/>
            <person name="Cuomo C."/>
            <person name="de Hoog S."/>
            <person name="Gorbushina A."/>
            <person name="Stielow B."/>
            <person name="Teixiera M."/>
            <person name="Abouelleil A."/>
            <person name="Chapman S.B."/>
            <person name="Priest M."/>
            <person name="Young S.K."/>
            <person name="Wortman J."/>
            <person name="Nusbaum C."/>
            <person name="Birren B."/>
        </authorList>
    </citation>
    <scope>NUCLEOTIDE SEQUENCE [LARGE SCALE GENOMIC DNA]</scope>
    <source>
        <strain evidence="3 4">CBS 43764</strain>
    </source>
</reference>
<accession>A0A0D2A404</accession>
<dbReference type="EMBL" id="KN847554">
    <property type="protein sequence ID" value="KIW01523.1"/>
    <property type="molecule type" value="Genomic_DNA"/>
</dbReference>
<feature type="transmembrane region" description="Helical" evidence="2">
    <location>
        <begin position="262"/>
        <end position="281"/>
    </location>
</feature>
<evidence type="ECO:0000313" key="3">
    <source>
        <dbReference type="EMBL" id="KIW01523.1"/>
    </source>
</evidence>
<keyword evidence="2" id="KW-0812">Transmembrane</keyword>
<evidence type="ECO:0008006" key="5">
    <source>
        <dbReference type="Google" id="ProtNLM"/>
    </source>
</evidence>
<feature type="transmembrane region" description="Helical" evidence="2">
    <location>
        <begin position="181"/>
        <end position="201"/>
    </location>
</feature>
<gene>
    <name evidence="3" type="ORF">PV09_07001</name>
</gene>
<sequence length="548" mass="60620">MAEQGRLEGFAGTDPAQNATPIGSDLESEPGRAVEDTEARQPPSQDANIAATSEPSQPSEPSPAPSDKQKAESESAEEVEERLPMQEAEDARTEHASRDTVGPADRSVTTVTWVDEKVADEHVSTPHIPSIVLQKGRRNRYVPIPEQKLRNNLSGMVGFLEFANALDFAANVWNTIPVPTFAAVLMGLGGATALIISVFALRDGLKAWKNVKVLRKERAELLAAMRDKEKGIPVDGYALDVKVEVNRRELGQEIVDRLSMDVFMGFSALVVGVGTILAIAGANPRIYHASNLLSGYIGNAPSAVWGVGNTLWSAYLFRRARRHFVIGTRNLRDEVVKARLKKRTKSIRVHSFIMGLATLVSAPSGIVTATMWQGYPPLVPCIVLAKWGNEIWRRRLGYTRFPIGPQYPSVDTESLIEELQWTIRISDDLARDKTASHKNYIQVYRGSDSTTAFMCRIGLLEDLCVELVNAGHIKHGNRQTVEVDQDMIEDCERLEPAFGAAAARIFQKKGRRALEHRERHLLELLGASMLDATFRRKQSISQRVTTRG</sequence>
<feature type="region of interest" description="Disordered" evidence="1">
    <location>
        <begin position="1"/>
        <end position="106"/>
    </location>
</feature>
<dbReference type="RefSeq" id="XP_016211392.1">
    <property type="nucleotide sequence ID" value="XM_016360715.1"/>
</dbReference>
<dbReference type="AlphaFoldDB" id="A0A0D2A404"/>
<dbReference type="STRING" id="253628.A0A0D2A404"/>
<dbReference type="InParanoid" id="A0A0D2A404"/>
<name>A0A0D2A404_9PEZI</name>
<feature type="compositionally biased region" description="Polar residues" evidence="1">
    <location>
        <begin position="42"/>
        <end position="51"/>
    </location>
</feature>
<feature type="compositionally biased region" description="Basic and acidic residues" evidence="1">
    <location>
        <begin position="81"/>
        <end position="98"/>
    </location>
</feature>
<feature type="transmembrane region" description="Helical" evidence="2">
    <location>
        <begin position="293"/>
        <end position="317"/>
    </location>
</feature>
<evidence type="ECO:0000256" key="2">
    <source>
        <dbReference type="SAM" id="Phobius"/>
    </source>
</evidence>
<feature type="compositionally biased region" description="Basic and acidic residues" evidence="1">
    <location>
        <begin position="29"/>
        <end position="39"/>
    </location>
</feature>
<dbReference type="Proteomes" id="UP000053259">
    <property type="component" value="Unassembled WGS sequence"/>
</dbReference>
<dbReference type="VEuPathDB" id="FungiDB:PV09_07001"/>
<keyword evidence="4" id="KW-1185">Reference proteome</keyword>
<protein>
    <recommendedName>
        <fullName evidence="5">Integral membrane protein</fullName>
    </recommendedName>
</protein>
<feature type="transmembrane region" description="Helical" evidence="2">
    <location>
        <begin position="349"/>
        <end position="372"/>
    </location>
</feature>
<evidence type="ECO:0000256" key="1">
    <source>
        <dbReference type="SAM" id="MobiDB-lite"/>
    </source>
</evidence>
<keyword evidence="2" id="KW-1133">Transmembrane helix</keyword>
<organism evidence="3 4">
    <name type="scientific">Verruconis gallopava</name>
    <dbReference type="NCBI Taxonomy" id="253628"/>
    <lineage>
        <taxon>Eukaryota</taxon>
        <taxon>Fungi</taxon>
        <taxon>Dikarya</taxon>
        <taxon>Ascomycota</taxon>
        <taxon>Pezizomycotina</taxon>
        <taxon>Dothideomycetes</taxon>
        <taxon>Pleosporomycetidae</taxon>
        <taxon>Venturiales</taxon>
        <taxon>Sympoventuriaceae</taxon>
        <taxon>Verruconis</taxon>
    </lineage>
</organism>
<proteinExistence type="predicted"/>
<evidence type="ECO:0000313" key="4">
    <source>
        <dbReference type="Proteomes" id="UP000053259"/>
    </source>
</evidence>
<dbReference type="GeneID" id="27314974"/>
<dbReference type="HOGENOM" id="CLU_034859_1_0_1"/>
<keyword evidence="2" id="KW-0472">Membrane</keyword>
<dbReference type="OrthoDB" id="5089392at2759"/>